<feature type="transmembrane region" description="Helical" evidence="6">
    <location>
        <begin position="495"/>
        <end position="515"/>
    </location>
</feature>
<keyword evidence="5 6" id="KW-0472">Membrane</keyword>
<dbReference type="OrthoDB" id="9775950at2"/>
<dbReference type="InterPro" id="IPR050833">
    <property type="entry name" value="Poly_Biosynth_Transport"/>
</dbReference>
<dbReference type="AlphaFoldDB" id="A0A1I1TU19"/>
<keyword evidence="4 6" id="KW-1133">Transmembrane helix</keyword>
<feature type="transmembrane region" description="Helical" evidence="6">
    <location>
        <begin position="428"/>
        <end position="448"/>
    </location>
</feature>
<feature type="transmembrane region" description="Helical" evidence="6">
    <location>
        <begin position="171"/>
        <end position="189"/>
    </location>
</feature>
<evidence type="ECO:0000256" key="3">
    <source>
        <dbReference type="ARBA" id="ARBA00022692"/>
    </source>
</evidence>
<dbReference type="EMBL" id="FOMR01000002">
    <property type="protein sequence ID" value="SFD62024.1"/>
    <property type="molecule type" value="Genomic_DNA"/>
</dbReference>
<feature type="transmembrane region" description="Helical" evidence="6">
    <location>
        <begin position="48"/>
        <end position="67"/>
    </location>
</feature>
<feature type="transmembrane region" description="Helical" evidence="6">
    <location>
        <begin position="372"/>
        <end position="393"/>
    </location>
</feature>
<feature type="transmembrane region" description="Helical" evidence="6">
    <location>
        <begin position="244"/>
        <end position="264"/>
    </location>
</feature>
<gene>
    <name evidence="7" type="ORF">SAMN05216238_102451</name>
</gene>
<feature type="transmembrane region" description="Helical" evidence="6">
    <location>
        <begin position="400"/>
        <end position="422"/>
    </location>
</feature>
<dbReference type="Proteomes" id="UP000199474">
    <property type="component" value="Unassembled WGS sequence"/>
</dbReference>
<feature type="transmembrane region" description="Helical" evidence="6">
    <location>
        <begin position="195"/>
        <end position="215"/>
    </location>
</feature>
<accession>A0A1I1TU19</accession>
<feature type="transmembrane region" description="Helical" evidence="6">
    <location>
        <begin position="337"/>
        <end position="360"/>
    </location>
</feature>
<feature type="transmembrane region" description="Helical" evidence="6">
    <location>
        <begin position="129"/>
        <end position="150"/>
    </location>
</feature>
<feature type="transmembrane region" description="Helical" evidence="6">
    <location>
        <begin position="296"/>
        <end position="316"/>
    </location>
</feature>
<keyword evidence="2" id="KW-1003">Cell membrane</keyword>
<dbReference type="RefSeq" id="WP_090082042.1">
    <property type="nucleotide sequence ID" value="NZ_FOMR01000002.1"/>
</dbReference>
<dbReference type="PANTHER" id="PTHR30250:SF21">
    <property type="entry name" value="LIPID II FLIPPASE MURJ"/>
    <property type="match status" value="1"/>
</dbReference>
<evidence type="ECO:0000256" key="6">
    <source>
        <dbReference type="SAM" id="Phobius"/>
    </source>
</evidence>
<dbReference type="CDD" id="cd13124">
    <property type="entry name" value="MATE_SpoVB_like"/>
    <property type="match status" value="1"/>
</dbReference>
<keyword evidence="3 6" id="KW-0812">Transmembrane</keyword>
<evidence type="ECO:0000256" key="4">
    <source>
        <dbReference type="ARBA" id="ARBA00022989"/>
    </source>
</evidence>
<name>A0A1I1TU19_9BACI</name>
<comment type="subcellular location">
    <subcellularLocation>
        <location evidence="1">Cell membrane</location>
        <topology evidence="1">Multi-pass membrane protein</topology>
    </subcellularLocation>
</comment>
<evidence type="ECO:0000313" key="7">
    <source>
        <dbReference type="EMBL" id="SFD62024.1"/>
    </source>
</evidence>
<dbReference type="InterPro" id="IPR024923">
    <property type="entry name" value="PG_synth_SpoVB"/>
</dbReference>
<dbReference type="InterPro" id="IPR002797">
    <property type="entry name" value="Polysacc_synth"/>
</dbReference>
<evidence type="ECO:0000256" key="1">
    <source>
        <dbReference type="ARBA" id="ARBA00004651"/>
    </source>
</evidence>
<evidence type="ECO:0000256" key="2">
    <source>
        <dbReference type="ARBA" id="ARBA00022475"/>
    </source>
</evidence>
<dbReference type="GO" id="GO:0005886">
    <property type="term" value="C:plasma membrane"/>
    <property type="evidence" value="ECO:0007669"/>
    <property type="project" value="UniProtKB-SubCell"/>
</dbReference>
<feature type="transmembrane region" description="Helical" evidence="6">
    <location>
        <begin position="87"/>
        <end position="109"/>
    </location>
</feature>
<feature type="transmembrane region" description="Helical" evidence="6">
    <location>
        <begin position="460"/>
        <end position="483"/>
    </location>
</feature>
<feature type="transmembrane region" description="Helical" evidence="6">
    <location>
        <begin position="7"/>
        <end position="28"/>
    </location>
</feature>
<reference evidence="8" key="1">
    <citation type="submission" date="2016-10" db="EMBL/GenBank/DDBJ databases">
        <authorList>
            <person name="Varghese N."/>
            <person name="Submissions S."/>
        </authorList>
    </citation>
    <scope>NUCLEOTIDE SEQUENCE [LARGE SCALE GENOMIC DNA]</scope>
    <source>
        <strain evidence="8">DSM 22530</strain>
    </source>
</reference>
<protein>
    <submittedName>
        <fullName evidence="7">Membrane protein involved in the export of O-antigen and teichoic acid</fullName>
    </submittedName>
</protein>
<dbReference type="PANTHER" id="PTHR30250">
    <property type="entry name" value="PST FAMILY PREDICTED COLANIC ACID TRANSPORTER"/>
    <property type="match status" value="1"/>
</dbReference>
<evidence type="ECO:0000256" key="5">
    <source>
        <dbReference type="ARBA" id="ARBA00023136"/>
    </source>
</evidence>
<dbReference type="Pfam" id="PF01943">
    <property type="entry name" value="Polysacc_synt"/>
    <property type="match status" value="1"/>
</dbReference>
<proteinExistence type="predicted"/>
<dbReference type="PIRSF" id="PIRSF038958">
    <property type="entry name" value="PG_synth_SpoVB"/>
    <property type="match status" value="1"/>
</dbReference>
<evidence type="ECO:0000313" key="8">
    <source>
        <dbReference type="Proteomes" id="UP000199474"/>
    </source>
</evidence>
<keyword evidence="8" id="KW-1185">Reference proteome</keyword>
<sequence length="539" mass="58961">MSNIVRGTMLLTGATFLSKFLGMIYVIPFNELVGETGGTLFSLAYTPYSILISISTIGVPLAVSKFVSKYNALGDYETGLRMYRAGIILMAITGFLAFLGLFFSAEWLAGMMITNEATGNIAVEDVTMVIKMVSFALLLIPPMSITRGFFQGYQSMGPTAVSQVVEQIVRIGFILVAAFIVTQVVGGTVVTAVGFATFAAFIGALASCVVLVFYWRKRKANIHKNLEQQQYTYDIPTKNLFSELFRYAGPFILVGIAIPLYQLVDQFTVERAMTAIGQKELFDAAYSAINYYGHKLVIIPVTIATGMSLAIIPALTKTFTQANWSVLFEQINQALQIVLVLVVPAVVGLSALSDVAYGALYGMHNIETTGTLLGWYAPVALFFALFTVTAAILQGINQQQFAVISLSAGVLIKVLFNIQLIHTFGPKGAIFGTGLAAGTAVALNLWRIKKSIEFPFKQTFKRFLLIIIFSVFMLIAIGLLKWLFGIFLEYETSRLAAAIMLAAGVAGGGSVYLWFSYQSTLLERVLGDRVRVLDRFFKR</sequence>
<dbReference type="STRING" id="640948.SAMN05216238_102451"/>
<organism evidence="7 8">
    <name type="scientific">Lentibacillus persicus</name>
    <dbReference type="NCBI Taxonomy" id="640948"/>
    <lineage>
        <taxon>Bacteria</taxon>
        <taxon>Bacillati</taxon>
        <taxon>Bacillota</taxon>
        <taxon>Bacilli</taxon>
        <taxon>Bacillales</taxon>
        <taxon>Bacillaceae</taxon>
        <taxon>Lentibacillus</taxon>
    </lineage>
</organism>